<dbReference type="InterPro" id="IPR005616">
    <property type="entry name" value="CcmH/CycL/Ccl2/NrfF_N"/>
</dbReference>
<evidence type="ECO:0000259" key="8">
    <source>
        <dbReference type="Pfam" id="PF03918"/>
    </source>
</evidence>
<evidence type="ECO:0000313" key="10">
    <source>
        <dbReference type="Proteomes" id="UP001597044"/>
    </source>
</evidence>
<dbReference type="PANTHER" id="PTHR47870">
    <property type="entry name" value="CYTOCHROME C-TYPE BIOGENESIS PROTEIN CCMH"/>
    <property type="match status" value="1"/>
</dbReference>
<keyword evidence="4 7" id="KW-0732">Signal</keyword>
<evidence type="ECO:0000256" key="2">
    <source>
        <dbReference type="ARBA" id="ARBA00022617"/>
    </source>
</evidence>
<evidence type="ECO:0000256" key="6">
    <source>
        <dbReference type="ARBA" id="ARBA00023004"/>
    </source>
</evidence>
<dbReference type="EMBL" id="JBHTIT010000001">
    <property type="protein sequence ID" value="MFD0949791.1"/>
    <property type="molecule type" value="Genomic_DNA"/>
</dbReference>
<proteinExistence type="inferred from homology"/>
<sequence length="153" mass="17364">MIRYLLLSLMLISAASFASVDVRDFDTPLQETRYRALIDELRCPKCQNTNLAGSDAGLAGDLKDRVYEQIKAGQSDGEIRDYLIARYGDFITYKPPVRASTFVLWFGPFILLIVAGFTMWRRTRGVIAKPRPLSSQEAEQLQRVLSGDQERRS</sequence>
<evidence type="ECO:0000313" key="9">
    <source>
        <dbReference type="EMBL" id="MFD0949791.1"/>
    </source>
</evidence>
<keyword evidence="6 7" id="KW-0408">Iron</keyword>
<comment type="similarity">
    <text evidence="1 7">Belongs to the CcmH/CycL/Ccl2/NrfF family.</text>
</comment>
<dbReference type="Pfam" id="PF03918">
    <property type="entry name" value="CcmH"/>
    <property type="match status" value="1"/>
</dbReference>
<keyword evidence="2 7" id="KW-0349">Heme</keyword>
<accession>A0ABW3HHW2</accession>
<keyword evidence="7" id="KW-1133">Transmembrane helix</keyword>
<organism evidence="9 10">
    <name type="scientific">Paraperlucidibaca wandonensis</name>
    <dbReference type="NCBI Taxonomy" id="1268273"/>
    <lineage>
        <taxon>Bacteria</taxon>
        <taxon>Pseudomonadati</taxon>
        <taxon>Pseudomonadota</taxon>
        <taxon>Gammaproteobacteria</taxon>
        <taxon>Moraxellales</taxon>
        <taxon>Moraxellaceae</taxon>
        <taxon>Paraperlucidibaca</taxon>
    </lineage>
</organism>
<dbReference type="RefSeq" id="WP_340676451.1">
    <property type="nucleotide sequence ID" value="NZ_JBHTIT010000001.1"/>
</dbReference>
<dbReference type="InterPro" id="IPR051263">
    <property type="entry name" value="C-type_cytochrome_biogenesis"/>
</dbReference>
<keyword evidence="10" id="KW-1185">Reference proteome</keyword>
<comment type="caution">
    <text evidence="9">The sequence shown here is derived from an EMBL/GenBank/DDBJ whole genome shotgun (WGS) entry which is preliminary data.</text>
</comment>
<evidence type="ECO:0000256" key="1">
    <source>
        <dbReference type="ARBA" id="ARBA00010342"/>
    </source>
</evidence>
<keyword evidence="5" id="KW-0201">Cytochrome c-type biogenesis</keyword>
<protein>
    <recommendedName>
        <fullName evidence="7">Cytochrome c-type biogenesis protein</fullName>
    </recommendedName>
</protein>
<evidence type="ECO:0000256" key="5">
    <source>
        <dbReference type="ARBA" id="ARBA00022748"/>
    </source>
</evidence>
<feature type="chain" id="PRO_5044971433" description="Cytochrome c-type biogenesis protein" evidence="7">
    <location>
        <begin position="19"/>
        <end position="153"/>
    </location>
</feature>
<evidence type="ECO:0000256" key="4">
    <source>
        <dbReference type="ARBA" id="ARBA00022729"/>
    </source>
</evidence>
<keyword evidence="7" id="KW-0812">Transmembrane</keyword>
<gene>
    <name evidence="9" type="ORF">ACFQ0F_05230</name>
</gene>
<comment type="function">
    <text evidence="7">Possible subunit of a heme lyase.</text>
</comment>
<dbReference type="CDD" id="cd16378">
    <property type="entry name" value="CcmH_N"/>
    <property type="match status" value="1"/>
</dbReference>
<evidence type="ECO:0000256" key="3">
    <source>
        <dbReference type="ARBA" id="ARBA00022723"/>
    </source>
</evidence>
<evidence type="ECO:0000256" key="7">
    <source>
        <dbReference type="RuleBase" id="RU364112"/>
    </source>
</evidence>
<feature type="domain" description="CcmH/CycL/Ccl2/NrfF N-terminal" evidence="8">
    <location>
        <begin position="7"/>
        <end position="145"/>
    </location>
</feature>
<dbReference type="PANTHER" id="PTHR47870:SF1">
    <property type="entry name" value="CYTOCHROME C-TYPE BIOGENESIS PROTEIN CCMH"/>
    <property type="match status" value="1"/>
</dbReference>
<feature type="signal peptide" evidence="7">
    <location>
        <begin position="1"/>
        <end position="18"/>
    </location>
</feature>
<name>A0ABW3HHW2_9GAMM</name>
<keyword evidence="7" id="KW-0472">Membrane</keyword>
<keyword evidence="3 7" id="KW-0479">Metal-binding</keyword>
<dbReference type="Gene3D" id="1.10.8.640">
    <property type="entry name" value="Cytochrome C biogenesis protein"/>
    <property type="match status" value="1"/>
</dbReference>
<dbReference type="InterPro" id="IPR038297">
    <property type="entry name" value="CcmH/CycL/NrfF/Ccl2_sf"/>
</dbReference>
<feature type="transmembrane region" description="Helical" evidence="7">
    <location>
        <begin position="102"/>
        <end position="120"/>
    </location>
</feature>
<reference evidence="10" key="1">
    <citation type="journal article" date="2019" name="Int. J. Syst. Evol. Microbiol.">
        <title>The Global Catalogue of Microorganisms (GCM) 10K type strain sequencing project: providing services to taxonomists for standard genome sequencing and annotation.</title>
        <authorList>
            <consortium name="The Broad Institute Genomics Platform"/>
            <consortium name="The Broad Institute Genome Sequencing Center for Infectious Disease"/>
            <person name="Wu L."/>
            <person name="Ma J."/>
        </authorList>
    </citation>
    <scope>NUCLEOTIDE SEQUENCE [LARGE SCALE GENOMIC DNA]</scope>
    <source>
        <strain evidence="10">CCUG 63419</strain>
    </source>
</reference>
<dbReference type="Proteomes" id="UP001597044">
    <property type="component" value="Unassembled WGS sequence"/>
</dbReference>